<accession>A0A9W6JSZ7</accession>
<evidence type="ECO:0000313" key="3">
    <source>
        <dbReference type="Proteomes" id="UP001143330"/>
    </source>
</evidence>
<comment type="caution">
    <text evidence="2">The sequence shown here is derived from an EMBL/GenBank/DDBJ whole genome shotgun (WGS) entry which is preliminary data.</text>
</comment>
<dbReference type="EMBL" id="BSFM01000004">
    <property type="protein sequence ID" value="GLK82702.1"/>
    <property type="molecule type" value="Genomic_DNA"/>
</dbReference>
<name>A0A9W6JSZ7_9HYPH</name>
<dbReference type="Proteomes" id="UP001143330">
    <property type="component" value="Unassembled WGS sequence"/>
</dbReference>
<proteinExistence type="predicted"/>
<dbReference type="AlphaFoldDB" id="A0A9W6JSZ7"/>
<feature type="domain" description="HTH lysR-type" evidence="1">
    <location>
        <begin position="1"/>
        <end position="24"/>
    </location>
</feature>
<evidence type="ECO:0000313" key="2">
    <source>
        <dbReference type="EMBL" id="GLK82702.1"/>
    </source>
</evidence>
<protein>
    <recommendedName>
        <fullName evidence="1">HTH lysR-type domain-containing protein</fullName>
    </recommendedName>
</protein>
<dbReference type="PROSITE" id="PS50931">
    <property type="entry name" value="HTH_LYSR"/>
    <property type="match status" value="1"/>
</dbReference>
<dbReference type="InterPro" id="IPR000847">
    <property type="entry name" value="LysR_HTH_N"/>
</dbReference>
<reference evidence="2" key="1">
    <citation type="journal article" date="2014" name="Int. J. Syst. Evol. Microbiol.">
        <title>Complete genome sequence of Corynebacterium casei LMG S-19264T (=DSM 44701T), isolated from a smear-ripened cheese.</title>
        <authorList>
            <consortium name="US DOE Joint Genome Institute (JGI-PGF)"/>
            <person name="Walter F."/>
            <person name="Albersmeier A."/>
            <person name="Kalinowski J."/>
            <person name="Ruckert C."/>
        </authorList>
    </citation>
    <scope>NUCLEOTIDE SEQUENCE</scope>
    <source>
        <strain evidence="2">VKM B-2789</strain>
    </source>
</reference>
<sequence length="56" mass="6574">MELRHLRHFLAVADELHMGRAAEKRLVRDYEQRLDVSEAMIHIALGSLMLRRIAHP</sequence>
<evidence type="ECO:0000259" key="1">
    <source>
        <dbReference type="PROSITE" id="PS50931"/>
    </source>
</evidence>
<dbReference type="GO" id="GO:0003700">
    <property type="term" value="F:DNA-binding transcription factor activity"/>
    <property type="evidence" value="ECO:0007669"/>
    <property type="project" value="InterPro"/>
</dbReference>
<organism evidence="2 3">
    <name type="scientific">Ancylobacter defluvii</name>
    <dbReference type="NCBI Taxonomy" id="1282440"/>
    <lineage>
        <taxon>Bacteria</taxon>
        <taxon>Pseudomonadati</taxon>
        <taxon>Pseudomonadota</taxon>
        <taxon>Alphaproteobacteria</taxon>
        <taxon>Hyphomicrobiales</taxon>
        <taxon>Xanthobacteraceae</taxon>
        <taxon>Ancylobacter</taxon>
    </lineage>
</organism>
<keyword evidence="3" id="KW-1185">Reference proteome</keyword>
<gene>
    <name evidence="2" type="ORF">GCM10017653_07710</name>
</gene>
<reference evidence="2" key="2">
    <citation type="submission" date="2023-01" db="EMBL/GenBank/DDBJ databases">
        <authorList>
            <person name="Sun Q."/>
            <person name="Evtushenko L."/>
        </authorList>
    </citation>
    <scope>NUCLEOTIDE SEQUENCE</scope>
    <source>
        <strain evidence="2">VKM B-2789</strain>
    </source>
</reference>